<dbReference type="RefSeq" id="WP_094013247.1">
    <property type="nucleotide sequence ID" value="NZ_NMQW01000002.1"/>
</dbReference>
<reference evidence="2 3" key="1">
    <citation type="submission" date="2017-07" db="EMBL/GenBank/DDBJ databases">
        <title>Genome sequencing and assembly of Paenibacillus rigui.</title>
        <authorList>
            <person name="Mayilraj S."/>
        </authorList>
    </citation>
    <scope>NUCLEOTIDE SEQUENCE [LARGE SCALE GENOMIC DNA]</scope>
    <source>
        <strain evidence="2 3">JCM 16352</strain>
    </source>
</reference>
<accession>A0A229UX51</accession>
<organism evidence="2 3">
    <name type="scientific">Paenibacillus rigui</name>
    <dbReference type="NCBI Taxonomy" id="554312"/>
    <lineage>
        <taxon>Bacteria</taxon>
        <taxon>Bacillati</taxon>
        <taxon>Bacillota</taxon>
        <taxon>Bacilli</taxon>
        <taxon>Bacillales</taxon>
        <taxon>Paenibacillaceae</taxon>
        <taxon>Paenibacillus</taxon>
    </lineage>
</organism>
<protein>
    <submittedName>
        <fullName evidence="2">Uncharacterized protein</fullName>
    </submittedName>
</protein>
<name>A0A229UX51_9BACL</name>
<proteinExistence type="predicted"/>
<sequence>MSSIGIIMPVVTSTNSCYNDYIKFRQMPQFELKSMQTKYYAELHALQDELTELLDELREWTHMRSRTLFQHSA</sequence>
<gene>
    <name evidence="2" type="ORF">CF651_02570</name>
</gene>
<keyword evidence="3" id="KW-1185">Reference proteome</keyword>
<feature type="coiled-coil region" evidence="1">
    <location>
        <begin position="36"/>
        <end position="63"/>
    </location>
</feature>
<comment type="caution">
    <text evidence="2">The sequence shown here is derived from an EMBL/GenBank/DDBJ whole genome shotgun (WGS) entry which is preliminary data.</text>
</comment>
<keyword evidence="1" id="KW-0175">Coiled coil</keyword>
<evidence type="ECO:0000313" key="2">
    <source>
        <dbReference type="EMBL" id="OXM87998.1"/>
    </source>
</evidence>
<dbReference type="AlphaFoldDB" id="A0A229UX51"/>
<evidence type="ECO:0000313" key="3">
    <source>
        <dbReference type="Proteomes" id="UP000215509"/>
    </source>
</evidence>
<dbReference type="EMBL" id="NMQW01000002">
    <property type="protein sequence ID" value="OXM87998.1"/>
    <property type="molecule type" value="Genomic_DNA"/>
</dbReference>
<dbReference type="Proteomes" id="UP000215509">
    <property type="component" value="Unassembled WGS sequence"/>
</dbReference>
<evidence type="ECO:0000256" key="1">
    <source>
        <dbReference type="SAM" id="Coils"/>
    </source>
</evidence>